<dbReference type="GO" id="GO:0055085">
    <property type="term" value="P:transmembrane transport"/>
    <property type="evidence" value="ECO:0007669"/>
    <property type="project" value="UniProtKB-ARBA"/>
</dbReference>
<dbReference type="InterPro" id="IPR013563">
    <property type="entry name" value="Oligopep_ABC_C"/>
</dbReference>
<protein>
    <submittedName>
        <fullName evidence="6">Oligopeptide/dipeptide ABC transporter, ATPase subunit</fullName>
    </submittedName>
</protein>
<feature type="domain" description="ABC transporter" evidence="5">
    <location>
        <begin position="4"/>
        <end position="253"/>
    </location>
</feature>
<dbReference type="InterPro" id="IPR003439">
    <property type="entry name" value="ABC_transporter-like_ATP-bd"/>
</dbReference>
<name>D5U276_THEAM</name>
<dbReference type="PROSITE" id="PS50893">
    <property type="entry name" value="ABC_TRANSPORTER_2"/>
    <property type="match status" value="1"/>
</dbReference>
<dbReference type="GO" id="GO:0005524">
    <property type="term" value="F:ATP binding"/>
    <property type="evidence" value="ECO:0007669"/>
    <property type="project" value="UniProtKB-KW"/>
</dbReference>
<dbReference type="eggNOG" id="arCOG00184">
    <property type="taxonomic scope" value="Archaea"/>
</dbReference>
<dbReference type="Gene3D" id="3.40.50.300">
    <property type="entry name" value="P-loop containing nucleotide triphosphate hydrolases"/>
    <property type="match status" value="1"/>
</dbReference>
<dbReference type="Pfam" id="PF08352">
    <property type="entry name" value="oligo_HPY"/>
    <property type="match status" value="1"/>
</dbReference>
<dbReference type="RefSeq" id="WP_013129819.1">
    <property type="nucleotide sequence ID" value="NC_014160.1"/>
</dbReference>
<sequence length="321" mass="35581">MPLLELDKVVMEFEIGSFGRRKRVRAVDNVSLSIDKGLIYGLVGESGSGKSTLGRITLRLYKPVAGKVVFDGQDITGLSERRLRPLRRRMQLIPQDPYGAVNPVQTIGEALSEPLIVHYGLKQHEAIEQVKSMLESVGLTPAEDFVNRRPFNLSGGQLQRAVIARAMLLKPEYIVADEPTSNLDASIRASIIKLLLDFKKKYNQSLLFITHDIVLLSLIADRIGVMYLAQLVEEGPSGEVISNPLHPYTRALLSAIPLVSQELGFEKIFLKGEIGDPANPPTGCRLHPRCPYASEKCAKEEPPFIQVGGGRKVKCWLYERG</sequence>
<evidence type="ECO:0000256" key="3">
    <source>
        <dbReference type="ARBA" id="ARBA00022741"/>
    </source>
</evidence>
<dbReference type="InterPro" id="IPR027417">
    <property type="entry name" value="P-loop_NTPase"/>
</dbReference>
<dbReference type="PROSITE" id="PS00211">
    <property type="entry name" value="ABC_TRANSPORTER_1"/>
    <property type="match status" value="1"/>
</dbReference>
<dbReference type="EMBL" id="CP001939">
    <property type="protein sequence ID" value="ADG91226.1"/>
    <property type="molecule type" value="Genomic_DNA"/>
</dbReference>
<keyword evidence="3" id="KW-0547">Nucleotide-binding</keyword>
<dbReference type="HOGENOM" id="CLU_000604_1_23_2"/>
<dbReference type="SMART" id="SM00382">
    <property type="entry name" value="AAA"/>
    <property type="match status" value="1"/>
</dbReference>
<gene>
    <name evidence="6" type="ordered locus">Tagg_0955</name>
</gene>
<evidence type="ECO:0000313" key="6">
    <source>
        <dbReference type="EMBL" id="ADG91226.1"/>
    </source>
</evidence>
<dbReference type="PANTHER" id="PTHR43776:SF7">
    <property type="entry name" value="D,D-DIPEPTIDE TRANSPORT ATP-BINDING PROTEIN DDPF-RELATED"/>
    <property type="match status" value="1"/>
</dbReference>
<evidence type="ECO:0000256" key="2">
    <source>
        <dbReference type="ARBA" id="ARBA00022448"/>
    </source>
</evidence>
<comment type="similarity">
    <text evidence="1">Belongs to the ABC transporter superfamily.</text>
</comment>
<reference key="3">
    <citation type="submission" date="2010-02" db="EMBL/GenBank/DDBJ databases">
        <title>Complete genome sequence of Thermosphaera aggregans type strain (M11TL).</title>
        <authorList>
            <consortium name="US DOE Joint Genome Institute (JGI-PGF)"/>
            <person name="Spring S."/>
            <person name="Lapidus A."/>
            <person name="Munk C."/>
            <person name="Schroeder M."/>
            <person name="Glavina Del Rio T."/>
            <person name="Tice H."/>
            <person name="Copeland A."/>
            <person name="Cheng J.-F."/>
            <person name="Lucas S."/>
            <person name="Chen F."/>
            <person name="Nolan M."/>
            <person name="Bruce D."/>
            <person name="Goodwin L."/>
            <person name="Pitluck S."/>
            <person name="Ivanova N."/>
            <person name="Mavromatis K."/>
            <person name="Ovchinnikova G."/>
            <person name="Pati A."/>
            <person name="Chen A."/>
            <person name="Palaniappan K."/>
            <person name="Land M."/>
            <person name="Hauser L."/>
            <person name="Chang Y.-J."/>
            <person name="Jeffries C.C."/>
            <person name="Brettin T."/>
            <person name="Detter J.C."/>
            <person name="Tapia R."/>
            <person name="Han C."/>
            <person name="Chain P."/>
            <person name="Heimerl T."/>
            <person name="Weik F."/>
            <person name="Goker M."/>
            <person name="Rachel R."/>
            <person name="Bristow J."/>
            <person name="Eisen J.A."/>
            <person name="Markowitz V."/>
            <person name="Hugenholtz P."/>
            <person name="Kyrpides N.C."/>
            <person name="Klenk H.-P."/>
        </authorList>
    </citation>
    <scope>NUCLEOTIDE SEQUENCE</scope>
    <source>
        <strain>DSM 11486</strain>
    </source>
</reference>
<dbReference type="GO" id="GO:0015833">
    <property type="term" value="P:peptide transport"/>
    <property type="evidence" value="ECO:0007669"/>
    <property type="project" value="InterPro"/>
</dbReference>
<dbReference type="STRING" id="633148.Tagg_0955"/>
<evidence type="ECO:0000256" key="1">
    <source>
        <dbReference type="ARBA" id="ARBA00005417"/>
    </source>
</evidence>
<keyword evidence="2" id="KW-0813">Transport</keyword>
<proteinExistence type="inferred from homology"/>
<dbReference type="KEGG" id="tag:Tagg_0955"/>
<accession>D5U276</accession>
<organism evidence="6 7">
    <name type="scientific">Thermosphaera aggregans (strain DSM 11486 / M11TL)</name>
    <dbReference type="NCBI Taxonomy" id="633148"/>
    <lineage>
        <taxon>Archaea</taxon>
        <taxon>Thermoproteota</taxon>
        <taxon>Thermoprotei</taxon>
        <taxon>Desulfurococcales</taxon>
        <taxon>Desulfurococcaceae</taxon>
        <taxon>Thermosphaera</taxon>
    </lineage>
</organism>
<evidence type="ECO:0000259" key="5">
    <source>
        <dbReference type="PROSITE" id="PS50893"/>
    </source>
</evidence>
<dbReference type="CDD" id="cd03257">
    <property type="entry name" value="ABC_NikE_OppD_transporters"/>
    <property type="match status" value="1"/>
</dbReference>
<dbReference type="AlphaFoldDB" id="D5U276"/>
<dbReference type="FunFam" id="3.40.50.300:FF:000016">
    <property type="entry name" value="Oligopeptide ABC transporter ATP-binding component"/>
    <property type="match status" value="1"/>
</dbReference>
<dbReference type="PANTHER" id="PTHR43776">
    <property type="entry name" value="TRANSPORT ATP-BINDING PROTEIN"/>
    <property type="match status" value="1"/>
</dbReference>
<dbReference type="InterPro" id="IPR017871">
    <property type="entry name" value="ABC_transporter-like_CS"/>
</dbReference>
<dbReference type="SUPFAM" id="SSF52540">
    <property type="entry name" value="P-loop containing nucleoside triphosphate hydrolases"/>
    <property type="match status" value="1"/>
</dbReference>
<keyword evidence="7" id="KW-1185">Reference proteome</keyword>
<keyword evidence="4" id="KW-0067">ATP-binding</keyword>
<dbReference type="InterPro" id="IPR003593">
    <property type="entry name" value="AAA+_ATPase"/>
</dbReference>
<dbReference type="Proteomes" id="UP000002376">
    <property type="component" value="Chromosome"/>
</dbReference>
<dbReference type="NCBIfam" id="TIGR01727">
    <property type="entry name" value="oligo_HPY"/>
    <property type="match status" value="1"/>
</dbReference>
<evidence type="ECO:0000256" key="4">
    <source>
        <dbReference type="ARBA" id="ARBA00022840"/>
    </source>
</evidence>
<dbReference type="Pfam" id="PF00005">
    <property type="entry name" value="ABC_tran"/>
    <property type="match status" value="1"/>
</dbReference>
<evidence type="ECO:0000313" key="7">
    <source>
        <dbReference type="Proteomes" id="UP000002376"/>
    </source>
</evidence>
<reference evidence="7" key="2">
    <citation type="journal article" date="2010" name="Stand. Genomic Sci.">
        <title>Complete genome sequence of Thermosphaera aggregans type strain (M11TLT).</title>
        <authorList>
            <person name="Spring S."/>
            <person name="Rachel R."/>
            <person name="Lapidus A."/>
            <person name="Davenport K."/>
            <person name="Tice H."/>
            <person name="Copeland A."/>
            <person name="Cheng J.-F."/>
            <person name="Lucas S."/>
            <person name="Chen F."/>
            <person name="Nolan M."/>
            <person name="Bruce D."/>
            <person name="Goodwin L."/>
            <person name="Pitluck S."/>
            <person name="Ivanova N."/>
            <person name="Mavromatis K."/>
            <person name="Ovchinnikova G."/>
            <person name="Pati A."/>
            <person name="Chen A."/>
            <person name="Palaniappan K."/>
            <person name="Land M."/>
            <person name="Hauser L."/>
            <person name="Chang Y.-J."/>
            <person name="Jeffries C.C."/>
            <person name="Brettin T."/>
            <person name="Detter J.C."/>
            <person name="Tapia R."/>
            <person name="Han C."/>
            <person name="Heimerl T."/>
            <person name="Weikl F."/>
            <person name="Brambilla E."/>
            <person name="Goker M."/>
            <person name="Bristow J."/>
            <person name="Eisen J.A."/>
            <person name="Markowitz V."/>
            <person name="Hugenholtz P."/>
            <person name="Kyrpides N.C."/>
            <person name="Klenk H.-P."/>
        </authorList>
    </citation>
    <scope>NUCLEOTIDE SEQUENCE [LARGE SCALE GENOMIC DNA]</scope>
    <source>
        <strain evidence="7">DSM 11486 / M11TL</strain>
    </source>
</reference>
<dbReference type="GO" id="GO:0016887">
    <property type="term" value="F:ATP hydrolysis activity"/>
    <property type="evidence" value="ECO:0007669"/>
    <property type="project" value="InterPro"/>
</dbReference>
<dbReference type="GeneID" id="9165976"/>
<dbReference type="InterPro" id="IPR050319">
    <property type="entry name" value="ABC_transp_ATP-bind"/>
</dbReference>
<reference evidence="6 7" key="1">
    <citation type="journal article" date="2010" name="Stand. Genomic Sci.">
        <title>Complete genome sequence of Thermosphaera aggregans type strain (M11TL).</title>
        <authorList>
            <person name="Spring S."/>
            <person name="Rachel R."/>
            <person name="Lapidus A."/>
            <person name="Davenport K."/>
            <person name="Tice H."/>
            <person name="Copeland A."/>
            <person name="Cheng J.F."/>
            <person name="Lucas S."/>
            <person name="Chen F."/>
            <person name="Nolan M."/>
            <person name="Bruce D."/>
            <person name="Goodwin L."/>
            <person name="Pitluck S."/>
            <person name="Ivanova N."/>
            <person name="Mavromatis K."/>
            <person name="Ovchinnikova G."/>
            <person name="Pati A."/>
            <person name="Chen A."/>
            <person name="Palaniappan K."/>
            <person name="Land M."/>
            <person name="Hauser L."/>
            <person name="Chang Y.J."/>
            <person name="Jeffries C.C."/>
            <person name="Brettin T."/>
            <person name="Detter J.C."/>
            <person name="Tapia R."/>
            <person name="Han C."/>
            <person name="Heimerl T."/>
            <person name="Weikl F."/>
            <person name="Brambilla E."/>
            <person name="Goker M."/>
            <person name="Bristow J."/>
            <person name="Eisen J.A."/>
            <person name="Markowitz V."/>
            <person name="Hugenholtz P."/>
            <person name="Kyrpides N.C."/>
            <person name="Klenk H.P."/>
        </authorList>
    </citation>
    <scope>NUCLEOTIDE SEQUENCE [LARGE SCALE GENOMIC DNA]</scope>
    <source>
        <strain evidence="7">DSM 11486 / M11TL</strain>
    </source>
</reference>